<reference evidence="3 4" key="1">
    <citation type="submission" date="2021-04" db="EMBL/GenBank/DDBJ databases">
        <authorList>
            <person name="Rodrigo-Torres L."/>
            <person name="Arahal R. D."/>
            <person name="Lucena T."/>
        </authorList>
    </citation>
    <scope>NUCLEOTIDE SEQUENCE [LARGE SCALE GENOMIC DNA]</scope>
    <source>
        <strain evidence="3 4">CECT 30171</strain>
    </source>
</reference>
<gene>
    <name evidence="3" type="ORF">LYB30171_02362</name>
</gene>
<accession>A0ABM8UHZ2</accession>
<organism evidence="3 4">
    <name type="scientific">Novilysobacter luteus</name>
    <dbReference type="NCBI Taxonomy" id="2822368"/>
    <lineage>
        <taxon>Bacteria</taxon>
        <taxon>Pseudomonadati</taxon>
        <taxon>Pseudomonadota</taxon>
        <taxon>Gammaproteobacteria</taxon>
        <taxon>Lysobacterales</taxon>
        <taxon>Lysobacteraceae</taxon>
        <taxon>Novilysobacter</taxon>
    </lineage>
</organism>
<feature type="domain" description="SPOR" evidence="2">
    <location>
        <begin position="59"/>
        <end position="138"/>
    </location>
</feature>
<dbReference type="SUPFAM" id="SSF110997">
    <property type="entry name" value="Sporulation related repeat"/>
    <property type="match status" value="1"/>
</dbReference>
<dbReference type="PROSITE" id="PS51724">
    <property type="entry name" value="SPOR"/>
    <property type="match status" value="1"/>
</dbReference>
<proteinExistence type="predicted"/>
<feature type="region of interest" description="Disordered" evidence="1">
    <location>
        <begin position="202"/>
        <end position="221"/>
    </location>
</feature>
<dbReference type="InterPro" id="IPR007730">
    <property type="entry name" value="SPOR-like_dom"/>
</dbReference>
<evidence type="ECO:0000259" key="2">
    <source>
        <dbReference type="PROSITE" id="PS51724"/>
    </source>
</evidence>
<dbReference type="Proteomes" id="UP000680116">
    <property type="component" value="Chromosome"/>
</dbReference>
<keyword evidence="4" id="KW-1185">Reference proteome</keyword>
<dbReference type="RefSeq" id="WP_215218859.1">
    <property type="nucleotide sequence ID" value="NZ_OU015430.1"/>
</dbReference>
<sequence>MLTRALIVMLLVLNLGVALWWINRPAPAAPAVEPLPPGVHRLQLVSELPARPEAPPPVAAAVVDRCLRFGPFATAAEAGAAREQLAPRVIQVRPYRDYPGDARSWKVILPAAADIAAAEAAAQRIAAAGFRDWFVIRDGEDARAVALGLYRNEASAQERATALREAGFAVETVPVGAGPVRHWLDVSVPAGFDAADTQRRIETPGQPVDCGALAEPEPVAP</sequence>
<dbReference type="Pfam" id="PF05036">
    <property type="entry name" value="SPOR"/>
    <property type="match status" value="1"/>
</dbReference>
<evidence type="ECO:0000313" key="3">
    <source>
        <dbReference type="EMBL" id="CAG4977216.1"/>
    </source>
</evidence>
<dbReference type="InterPro" id="IPR036680">
    <property type="entry name" value="SPOR-like_sf"/>
</dbReference>
<protein>
    <recommendedName>
        <fullName evidence="2">SPOR domain-containing protein</fullName>
    </recommendedName>
</protein>
<evidence type="ECO:0000256" key="1">
    <source>
        <dbReference type="SAM" id="MobiDB-lite"/>
    </source>
</evidence>
<evidence type="ECO:0000313" key="4">
    <source>
        <dbReference type="Proteomes" id="UP000680116"/>
    </source>
</evidence>
<name>A0ABM8UHZ2_9GAMM</name>
<dbReference type="EMBL" id="OU015430">
    <property type="protein sequence ID" value="CAG4977216.1"/>
    <property type="molecule type" value="Genomic_DNA"/>
</dbReference>